<dbReference type="Proteomes" id="UP000278036">
    <property type="component" value="Unassembled WGS sequence"/>
</dbReference>
<dbReference type="RefSeq" id="WP_120640995.1">
    <property type="nucleotide sequence ID" value="NZ_RAQU01000305.1"/>
</dbReference>
<reference evidence="3 6" key="1">
    <citation type="submission" date="2018-09" db="EMBL/GenBank/DDBJ databases">
        <title>Roseomonas sp. nov., isolated from feces of Tibetan antelopes in the Qinghai-Tibet plateau, China.</title>
        <authorList>
            <person name="Tian Z."/>
        </authorList>
    </citation>
    <scope>NUCLEOTIDE SEQUENCE [LARGE SCALE GENOMIC DNA]</scope>
    <source>
        <strain evidence="4 5">Z23</strain>
        <strain evidence="3 6">Z24</strain>
    </source>
</reference>
<evidence type="ECO:0000313" key="4">
    <source>
        <dbReference type="EMBL" id="RMI27236.1"/>
    </source>
</evidence>
<organism evidence="3 6">
    <name type="scientific">Teichococcus wenyumeiae</name>
    <dbReference type="NCBI Taxonomy" id="2478470"/>
    <lineage>
        <taxon>Bacteria</taxon>
        <taxon>Pseudomonadati</taxon>
        <taxon>Pseudomonadota</taxon>
        <taxon>Alphaproteobacteria</taxon>
        <taxon>Acetobacterales</taxon>
        <taxon>Roseomonadaceae</taxon>
        <taxon>Roseomonas</taxon>
    </lineage>
</organism>
<keyword evidence="2" id="KW-0812">Transmembrane</keyword>
<evidence type="ECO:0000313" key="3">
    <source>
        <dbReference type="EMBL" id="RKK01266.1"/>
    </source>
</evidence>
<dbReference type="InParanoid" id="A0A3A9JCD9"/>
<evidence type="ECO:0000313" key="6">
    <source>
        <dbReference type="Proteomes" id="UP000278036"/>
    </source>
</evidence>
<dbReference type="AlphaFoldDB" id="A0A3A9JCD9"/>
<feature type="region of interest" description="Disordered" evidence="1">
    <location>
        <begin position="286"/>
        <end position="328"/>
    </location>
</feature>
<gene>
    <name evidence="3" type="ORF">D6Z83_25870</name>
    <name evidence="4" type="ORF">EBE87_02390</name>
</gene>
<dbReference type="Proteomes" id="UP000274097">
    <property type="component" value="Unassembled WGS sequence"/>
</dbReference>
<dbReference type="EMBL" id="RAQU01000305">
    <property type="protein sequence ID" value="RKK01266.1"/>
    <property type="molecule type" value="Genomic_DNA"/>
</dbReference>
<comment type="caution">
    <text evidence="3">The sequence shown here is derived from an EMBL/GenBank/DDBJ whole genome shotgun (WGS) entry which is preliminary data.</text>
</comment>
<sequence>MPLHILLRGLWRLKFPLAALALLLVLAGAALIISWPRAYLAGAVIAPAETTGLATSTLISASALSPGSLLDTRPSGNFAIYLAALRSPEAAAMLARDTRLLAVLEARRAEGPAGWLRETLGLRLTPDQDDVEGWLERGLAVTQSLASVTWTLEVSLPNRALAQEVLERLHRFAEAKVRADLLDLVGRRVKVLEARLAAERDIYLRTPIFELLAQHQRAAMVLAADEAVAARLVSGPGVELKPSVPNRPLLLVLLAVAAPLAVAFGGACWVLLFGVVEPRKAKGALPPWTSHQGTELPGPAFTAPKSGGVWGDTIPPAGVRGRRPRSRA</sequence>
<accession>A0A3A9JCD9</accession>
<proteinExistence type="predicted"/>
<keyword evidence="2" id="KW-0472">Membrane</keyword>
<evidence type="ECO:0008006" key="7">
    <source>
        <dbReference type="Google" id="ProtNLM"/>
    </source>
</evidence>
<name>A0A3A9JCD9_9PROT</name>
<dbReference type="EMBL" id="RFLX01000001">
    <property type="protein sequence ID" value="RMI27236.1"/>
    <property type="molecule type" value="Genomic_DNA"/>
</dbReference>
<dbReference type="OrthoDB" id="7279383at2"/>
<evidence type="ECO:0000313" key="5">
    <source>
        <dbReference type="Proteomes" id="UP000274097"/>
    </source>
</evidence>
<feature type="transmembrane region" description="Helical" evidence="2">
    <location>
        <begin position="249"/>
        <end position="276"/>
    </location>
</feature>
<evidence type="ECO:0000256" key="2">
    <source>
        <dbReference type="SAM" id="Phobius"/>
    </source>
</evidence>
<evidence type="ECO:0000256" key="1">
    <source>
        <dbReference type="SAM" id="MobiDB-lite"/>
    </source>
</evidence>
<keyword evidence="5" id="KW-1185">Reference proteome</keyword>
<keyword evidence="2" id="KW-1133">Transmembrane helix</keyword>
<protein>
    <recommendedName>
        <fullName evidence="7">Polysaccharide chain length determinant N-terminal domain-containing protein</fullName>
    </recommendedName>
</protein>